<evidence type="ECO:0000313" key="1">
    <source>
        <dbReference type="EMBL" id="EGD47106.1"/>
    </source>
</evidence>
<dbReference type="STRING" id="588581.Cpap_1498"/>
<sequence length="97" mass="11313">MRTLSKMNEILKKAIETWGKDAQLDMVIEEMSELTKEICKHKRGKSNRAEIIEEIADVEIMIEQLIIMLEIDEGEIGLFKREKINRLADRLGIERTV</sequence>
<proteinExistence type="predicted"/>
<name>F1TEE0_9FIRM</name>
<keyword evidence="2" id="KW-1185">Reference proteome</keyword>
<accession>F1TEE0</accession>
<protein>
    <recommendedName>
        <fullName evidence="3">MazG nucleotide pyrophosphohydrolase</fullName>
    </recommendedName>
</protein>
<dbReference type="SUPFAM" id="SSF101386">
    <property type="entry name" value="all-alpha NTP pyrophosphatases"/>
    <property type="match status" value="1"/>
</dbReference>
<evidence type="ECO:0000313" key="2">
    <source>
        <dbReference type="Proteomes" id="UP000003860"/>
    </source>
</evidence>
<dbReference type="EMBL" id="ACXX02000009">
    <property type="protein sequence ID" value="EGD47106.1"/>
    <property type="molecule type" value="Genomic_DNA"/>
</dbReference>
<dbReference type="AlphaFoldDB" id="F1TEE0"/>
<reference evidence="1" key="1">
    <citation type="submission" date="2009-07" db="EMBL/GenBank/DDBJ databases">
        <authorList>
            <consortium name="US DOE Joint Genome Institute (JGI-PGF)"/>
            <person name="Lucas S."/>
            <person name="Copeland A."/>
            <person name="Lapidus A."/>
            <person name="Glavina del Rio T."/>
            <person name="Tice H."/>
            <person name="Bruce D."/>
            <person name="Goodwin L."/>
            <person name="Pitluck S."/>
            <person name="Larimer F."/>
            <person name="Land M.L."/>
            <person name="Mouttaki H."/>
            <person name="He Z."/>
            <person name="Zhou J."/>
            <person name="Hemme C.L."/>
        </authorList>
    </citation>
    <scope>NUCLEOTIDE SEQUENCE [LARGE SCALE GENOMIC DNA]</scope>
    <source>
        <strain evidence="1">DSM 2782</strain>
    </source>
</reference>
<dbReference type="eggNOG" id="ENOG50339Q4">
    <property type="taxonomic scope" value="Bacteria"/>
</dbReference>
<dbReference type="Proteomes" id="UP000003860">
    <property type="component" value="Unassembled WGS sequence"/>
</dbReference>
<dbReference type="CDD" id="cd11539">
    <property type="entry name" value="NTP-PPase_u2"/>
    <property type="match status" value="1"/>
</dbReference>
<gene>
    <name evidence="1" type="ORF">Cpap_1498</name>
</gene>
<evidence type="ECO:0008006" key="3">
    <source>
        <dbReference type="Google" id="ProtNLM"/>
    </source>
</evidence>
<reference evidence="1" key="2">
    <citation type="submission" date="2011-01" db="EMBL/GenBank/DDBJ databases">
        <title>The Non-contiguous Finished genome of Clostridium papyrosolvens.</title>
        <authorList>
            <person name="Lucas S."/>
            <person name="Copeland A."/>
            <person name="Lapidus A."/>
            <person name="Cheng J.-F."/>
            <person name="Goodwin L."/>
            <person name="Pitluck S."/>
            <person name="Misra M."/>
            <person name="Chertkov O."/>
            <person name="Detter J.C."/>
            <person name="Han C."/>
            <person name="Tapia R."/>
            <person name="Land M."/>
            <person name="Hauser L."/>
            <person name="Kyrpides N."/>
            <person name="Ivanova N."/>
            <person name="Pagani I."/>
            <person name="Mouttaki H."/>
            <person name="He Z."/>
            <person name="Zhou J."/>
            <person name="Hemme C.L."/>
            <person name="Woyke T."/>
        </authorList>
    </citation>
    <scope>NUCLEOTIDE SEQUENCE [LARGE SCALE GENOMIC DNA]</scope>
    <source>
        <strain evidence="1">DSM 2782</strain>
    </source>
</reference>
<comment type="caution">
    <text evidence="1">The sequence shown here is derived from an EMBL/GenBank/DDBJ whole genome shotgun (WGS) entry which is preliminary data.</text>
</comment>
<dbReference type="Gene3D" id="1.10.287.1080">
    <property type="entry name" value="MazG-like"/>
    <property type="match status" value="1"/>
</dbReference>
<organism evidence="1 2">
    <name type="scientific">Ruminiclostridium papyrosolvens DSM 2782</name>
    <dbReference type="NCBI Taxonomy" id="588581"/>
    <lineage>
        <taxon>Bacteria</taxon>
        <taxon>Bacillati</taxon>
        <taxon>Bacillota</taxon>
        <taxon>Clostridia</taxon>
        <taxon>Eubacteriales</taxon>
        <taxon>Oscillospiraceae</taxon>
        <taxon>Ruminiclostridium</taxon>
    </lineage>
</organism>